<comment type="caution">
    <text evidence="1">The sequence shown here is derived from an EMBL/GenBank/DDBJ whole genome shotgun (WGS) entry which is preliminary data.</text>
</comment>
<keyword evidence="2" id="KW-1185">Reference proteome</keyword>
<evidence type="ECO:0000313" key="2">
    <source>
        <dbReference type="Proteomes" id="UP001519460"/>
    </source>
</evidence>
<name>A0ABD0J448_9CAEN</name>
<gene>
    <name evidence="1" type="ORF">BaRGS_00039071</name>
</gene>
<evidence type="ECO:0000313" key="1">
    <source>
        <dbReference type="EMBL" id="KAK7458940.1"/>
    </source>
</evidence>
<proteinExistence type="predicted"/>
<dbReference type="EMBL" id="JACVVK020000662">
    <property type="protein sequence ID" value="KAK7458940.1"/>
    <property type="molecule type" value="Genomic_DNA"/>
</dbReference>
<accession>A0ABD0J448</accession>
<dbReference type="AlphaFoldDB" id="A0ABD0J448"/>
<sequence>MKSSNNSNRPHLPVTYYQALALLSNPVPVTSSHSHSHPGRHDQWFRYLLLTQIAYSLTHLTGRTNWAEDTFPYEEDLTRRKWAKRTGMPRHCSCQVGKGEPQVPL</sequence>
<protein>
    <submittedName>
        <fullName evidence="1">Uncharacterized protein</fullName>
    </submittedName>
</protein>
<reference evidence="1 2" key="1">
    <citation type="journal article" date="2023" name="Sci. Data">
        <title>Genome assembly of the Korean intertidal mud-creeper Batillaria attramentaria.</title>
        <authorList>
            <person name="Patra A.K."/>
            <person name="Ho P.T."/>
            <person name="Jun S."/>
            <person name="Lee S.J."/>
            <person name="Kim Y."/>
            <person name="Won Y.J."/>
        </authorList>
    </citation>
    <scope>NUCLEOTIDE SEQUENCE [LARGE SCALE GENOMIC DNA]</scope>
    <source>
        <strain evidence="1">Wonlab-2016</strain>
    </source>
</reference>
<organism evidence="1 2">
    <name type="scientific">Batillaria attramentaria</name>
    <dbReference type="NCBI Taxonomy" id="370345"/>
    <lineage>
        <taxon>Eukaryota</taxon>
        <taxon>Metazoa</taxon>
        <taxon>Spiralia</taxon>
        <taxon>Lophotrochozoa</taxon>
        <taxon>Mollusca</taxon>
        <taxon>Gastropoda</taxon>
        <taxon>Caenogastropoda</taxon>
        <taxon>Sorbeoconcha</taxon>
        <taxon>Cerithioidea</taxon>
        <taxon>Batillariidae</taxon>
        <taxon>Batillaria</taxon>
    </lineage>
</organism>
<dbReference type="Proteomes" id="UP001519460">
    <property type="component" value="Unassembled WGS sequence"/>
</dbReference>